<protein>
    <submittedName>
        <fullName evidence="1">Uncharacterized protein</fullName>
    </submittedName>
</protein>
<keyword evidence="2" id="KW-1185">Reference proteome</keyword>
<reference evidence="2" key="1">
    <citation type="journal article" date="2019" name="Int. J. Syst. Evol. Microbiol.">
        <title>The Global Catalogue of Microorganisms (GCM) 10K type strain sequencing project: providing services to taxonomists for standard genome sequencing and annotation.</title>
        <authorList>
            <consortium name="The Broad Institute Genomics Platform"/>
            <consortium name="The Broad Institute Genome Sequencing Center for Infectious Disease"/>
            <person name="Wu L."/>
            <person name="Ma J."/>
        </authorList>
    </citation>
    <scope>NUCLEOTIDE SEQUENCE [LARGE SCALE GENOMIC DNA]</scope>
    <source>
        <strain evidence="2">JCM 18424</strain>
    </source>
</reference>
<name>A0ABP9MQI5_9GAMM</name>
<proteinExistence type="predicted"/>
<comment type="caution">
    <text evidence="1">The sequence shown here is derived from an EMBL/GenBank/DDBJ whole genome shotgun (WGS) entry which is preliminary data.</text>
</comment>
<dbReference type="EMBL" id="BAABKE010000004">
    <property type="protein sequence ID" value="GAA5099164.1"/>
    <property type="molecule type" value="Genomic_DNA"/>
</dbReference>
<sequence>MKLQQITLVETARSYDVKAKALGKSIHAEYIRAFKTRGEAEKHIEALNTDNNICQNENKRWLKNLKKYGGSL</sequence>
<gene>
    <name evidence="1" type="ORF">GCM10023338_12380</name>
</gene>
<evidence type="ECO:0000313" key="2">
    <source>
        <dbReference type="Proteomes" id="UP001500631"/>
    </source>
</evidence>
<accession>A0ABP9MQI5</accession>
<organism evidence="1 2">
    <name type="scientific">Wohlfahrtiimonas larvae</name>
    <dbReference type="NCBI Taxonomy" id="1157986"/>
    <lineage>
        <taxon>Bacteria</taxon>
        <taxon>Pseudomonadati</taxon>
        <taxon>Pseudomonadota</taxon>
        <taxon>Gammaproteobacteria</taxon>
        <taxon>Cardiobacteriales</taxon>
        <taxon>Ignatzschineriaceae</taxon>
        <taxon>Wohlfahrtiimonas</taxon>
    </lineage>
</organism>
<evidence type="ECO:0000313" key="1">
    <source>
        <dbReference type="EMBL" id="GAA5099164.1"/>
    </source>
</evidence>
<dbReference type="RefSeq" id="WP_077925326.1">
    <property type="nucleotide sequence ID" value="NZ_BAABKE010000004.1"/>
</dbReference>
<dbReference type="Proteomes" id="UP001500631">
    <property type="component" value="Unassembled WGS sequence"/>
</dbReference>